<feature type="compositionally biased region" description="Low complexity" evidence="1">
    <location>
        <begin position="1"/>
        <end position="13"/>
    </location>
</feature>
<dbReference type="Pfam" id="PF13827">
    <property type="entry name" value="DUF4189"/>
    <property type="match status" value="2"/>
</dbReference>
<dbReference type="InterPro" id="IPR025240">
    <property type="entry name" value="DUF4189"/>
</dbReference>
<dbReference type="EMBL" id="CP071796">
    <property type="protein sequence ID" value="QTD44684.1"/>
    <property type="molecule type" value="Genomic_DNA"/>
</dbReference>
<feature type="domain" description="DUF4189" evidence="2">
    <location>
        <begin position="40"/>
        <end position="140"/>
    </location>
</feature>
<gene>
    <name evidence="3" type="ORF">J1M35_16585</name>
</gene>
<dbReference type="AlphaFoldDB" id="A0A975CI94"/>
<evidence type="ECO:0000259" key="2">
    <source>
        <dbReference type="Pfam" id="PF13827"/>
    </source>
</evidence>
<dbReference type="Proteomes" id="UP000663903">
    <property type="component" value="Chromosome"/>
</dbReference>
<name>A0A975CI94_9BURK</name>
<protein>
    <submittedName>
        <fullName evidence="3">DUF4189 domain-containing protein</fullName>
    </submittedName>
</protein>
<reference evidence="3" key="1">
    <citation type="submission" date="2021-03" db="EMBL/GenBank/DDBJ databases">
        <title>Ottowia sp. 27C isolated from the cloaca of a Giant Asian pond turtle (Heosemys grandis).</title>
        <authorList>
            <person name="Spergser J."/>
            <person name="Busse H.-J."/>
        </authorList>
    </citation>
    <scope>NUCLEOTIDE SEQUENCE</scope>
    <source>
        <strain evidence="3">27C</strain>
    </source>
</reference>
<accession>A0A975CI94</accession>
<evidence type="ECO:0000313" key="3">
    <source>
        <dbReference type="EMBL" id="QTD44684.1"/>
    </source>
</evidence>
<proteinExistence type="predicted"/>
<feature type="compositionally biased region" description="Basic and acidic residues" evidence="1">
    <location>
        <begin position="14"/>
        <end position="24"/>
    </location>
</feature>
<dbReference type="RefSeq" id="WP_208008248.1">
    <property type="nucleotide sequence ID" value="NZ_CP071796.1"/>
</dbReference>
<evidence type="ECO:0000313" key="4">
    <source>
        <dbReference type="Proteomes" id="UP000663903"/>
    </source>
</evidence>
<organism evidence="3 4">
    <name type="scientific">Ottowia testudinis</name>
    <dbReference type="NCBI Taxonomy" id="2816950"/>
    <lineage>
        <taxon>Bacteria</taxon>
        <taxon>Pseudomonadati</taxon>
        <taxon>Pseudomonadota</taxon>
        <taxon>Betaproteobacteria</taxon>
        <taxon>Burkholderiales</taxon>
        <taxon>Comamonadaceae</taxon>
        <taxon>Ottowia</taxon>
    </lineage>
</organism>
<feature type="domain" description="DUF4189" evidence="2">
    <location>
        <begin position="206"/>
        <end position="276"/>
    </location>
</feature>
<feature type="region of interest" description="Disordered" evidence="1">
    <location>
        <begin position="1"/>
        <end position="31"/>
    </location>
</feature>
<sequence length="296" mass="32078">MHQQQQEQVMEQQRMAERQARERAGAPAAPSAASNYVTRYGALAVSEDGQTYGLLTSLEGGMLSPMPQSGAIEACEKVRPSKSRCKAVNTFHNRCLAITWSKKTRQAFWFEAGGWDAAQKGALRQCNQAAGDCIEVDWNCATPGDGGQTSINADFFYRKLMVVRAIAVDAALKTIFISPDTETEDEAKILARAGYFPVAFAPGVSAAEAKALLSHGPQQNNALMSFSSTCAAVAVPDRGIKSHKDFFFGKDPELPRARRNALDNCNQVHGKKACSYFRLSQAESCAGPYAPDADLK</sequence>
<dbReference type="KEGG" id="otd:J1M35_16585"/>
<evidence type="ECO:0000256" key="1">
    <source>
        <dbReference type="SAM" id="MobiDB-lite"/>
    </source>
</evidence>
<keyword evidence="4" id="KW-1185">Reference proteome</keyword>